<keyword evidence="1" id="KW-0472">Membrane</keyword>
<name>A0ABV9K674_9PORP</name>
<evidence type="ECO:0000256" key="1">
    <source>
        <dbReference type="SAM" id="Phobius"/>
    </source>
</evidence>
<proteinExistence type="predicted"/>
<reference evidence="3" key="1">
    <citation type="journal article" date="2019" name="Int. J. Syst. Evol. Microbiol.">
        <title>The Global Catalogue of Microorganisms (GCM) 10K type strain sequencing project: providing services to taxonomists for standard genome sequencing and annotation.</title>
        <authorList>
            <consortium name="The Broad Institute Genomics Platform"/>
            <consortium name="The Broad Institute Genome Sequencing Center for Infectious Disease"/>
            <person name="Wu L."/>
            <person name="Ma J."/>
        </authorList>
    </citation>
    <scope>NUCLEOTIDE SEQUENCE [LARGE SCALE GENOMIC DNA]</scope>
    <source>
        <strain evidence="3">CGMCC 4.7357</strain>
    </source>
</reference>
<protein>
    <submittedName>
        <fullName evidence="2">Phospholipase</fullName>
    </submittedName>
</protein>
<keyword evidence="3" id="KW-1185">Reference proteome</keyword>
<comment type="caution">
    <text evidence="2">The sequence shown here is derived from an EMBL/GenBank/DDBJ whole genome shotgun (WGS) entry which is preliminary data.</text>
</comment>
<dbReference type="RefSeq" id="WP_380077617.1">
    <property type="nucleotide sequence ID" value="NZ_JBHSGO010000041.1"/>
</dbReference>
<dbReference type="EMBL" id="JBHSGO010000041">
    <property type="protein sequence ID" value="MFC4665462.1"/>
    <property type="molecule type" value="Genomic_DNA"/>
</dbReference>
<organism evidence="2 3">
    <name type="scientific">Falsiporphyromonas endometrii</name>
    <dbReference type="NCBI Taxonomy" id="1387297"/>
    <lineage>
        <taxon>Bacteria</taxon>
        <taxon>Pseudomonadati</taxon>
        <taxon>Bacteroidota</taxon>
        <taxon>Bacteroidia</taxon>
        <taxon>Bacteroidales</taxon>
        <taxon>Porphyromonadaceae</taxon>
        <taxon>Falsiporphyromonas</taxon>
    </lineage>
</organism>
<evidence type="ECO:0000313" key="3">
    <source>
        <dbReference type="Proteomes" id="UP001596020"/>
    </source>
</evidence>
<evidence type="ECO:0000313" key="2">
    <source>
        <dbReference type="EMBL" id="MFC4665462.1"/>
    </source>
</evidence>
<keyword evidence="1" id="KW-1133">Transmembrane helix</keyword>
<accession>A0ABV9K674</accession>
<dbReference type="Proteomes" id="UP001596020">
    <property type="component" value="Unassembled WGS sequence"/>
</dbReference>
<keyword evidence="1" id="KW-0812">Transmembrane</keyword>
<gene>
    <name evidence="2" type="ORF">ACFO3G_02370</name>
</gene>
<sequence length="141" mass="16552">MKNVIIMLLLAVLIMALMAIVGSIRERRKRKKLGLPADEPQDTYVRPEGCCGKHERCEHDAEYFKTKIKPEYFDDEELDRFKGYPPNKYTMQEEQEFLEVLHTMLPTDVKDWILSLGQRGVTMPDNVRKEAHKILLDMKDK</sequence>
<feature type="transmembrane region" description="Helical" evidence="1">
    <location>
        <begin position="6"/>
        <end position="24"/>
    </location>
</feature>